<evidence type="ECO:0000313" key="2">
    <source>
        <dbReference type="Proteomes" id="UP000784294"/>
    </source>
</evidence>
<evidence type="ECO:0000313" key="1">
    <source>
        <dbReference type="EMBL" id="VEL29215.1"/>
    </source>
</evidence>
<sequence length="49" mass="5473">MCDTVCTSESPVCQHAGSGTTRGNLPCEQLLEMVWRELWVDSEDDLSRS</sequence>
<dbReference type="Proteomes" id="UP000784294">
    <property type="component" value="Unassembled WGS sequence"/>
</dbReference>
<proteinExistence type="predicted"/>
<gene>
    <name evidence="1" type="ORF">PXEA_LOCUS22655</name>
</gene>
<dbReference type="EMBL" id="CAAALY010101252">
    <property type="protein sequence ID" value="VEL29215.1"/>
    <property type="molecule type" value="Genomic_DNA"/>
</dbReference>
<keyword evidence="2" id="KW-1185">Reference proteome</keyword>
<dbReference type="AlphaFoldDB" id="A0A448X6B1"/>
<reference evidence="1" key="1">
    <citation type="submission" date="2018-11" db="EMBL/GenBank/DDBJ databases">
        <authorList>
            <consortium name="Pathogen Informatics"/>
        </authorList>
    </citation>
    <scope>NUCLEOTIDE SEQUENCE</scope>
</reference>
<protein>
    <submittedName>
        <fullName evidence="1">Uncharacterized protein</fullName>
    </submittedName>
</protein>
<comment type="caution">
    <text evidence="1">The sequence shown here is derived from an EMBL/GenBank/DDBJ whole genome shotgun (WGS) entry which is preliminary data.</text>
</comment>
<organism evidence="1 2">
    <name type="scientific">Protopolystoma xenopodis</name>
    <dbReference type="NCBI Taxonomy" id="117903"/>
    <lineage>
        <taxon>Eukaryota</taxon>
        <taxon>Metazoa</taxon>
        <taxon>Spiralia</taxon>
        <taxon>Lophotrochozoa</taxon>
        <taxon>Platyhelminthes</taxon>
        <taxon>Monogenea</taxon>
        <taxon>Polyopisthocotylea</taxon>
        <taxon>Polystomatidea</taxon>
        <taxon>Polystomatidae</taxon>
        <taxon>Protopolystoma</taxon>
    </lineage>
</organism>
<accession>A0A448X6B1</accession>
<name>A0A448X6B1_9PLAT</name>